<accession>A0A7G9GSE0</accession>
<dbReference type="Proteomes" id="UP000515856">
    <property type="component" value="Chromosome"/>
</dbReference>
<dbReference type="KEGG" id="ehn:H9Q80_07210"/>
<dbReference type="RefSeq" id="WP_117451181.1">
    <property type="nucleotide sequence ID" value="NZ_CP060636.1"/>
</dbReference>
<dbReference type="SUPFAM" id="SSF117892">
    <property type="entry name" value="Band 7/SPFH domain"/>
    <property type="match status" value="1"/>
</dbReference>
<gene>
    <name evidence="3" type="ORF">H9Q80_07210</name>
</gene>
<dbReference type="InterPro" id="IPR001972">
    <property type="entry name" value="Stomatin_HflK_fam"/>
</dbReference>
<dbReference type="InterPro" id="IPR043202">
    <property type="entry name" value="Band-7_stomatin-like"/>
</dbReference>
<proteinExistence type="inferred from homology"/>
<dbReference type="CDD" id="cd13438">
    <property type="entry name" value="SPFH_eoslipins_u2"/>
    <property type="match status" value="1"/>
</dbReference>
<evidence type="ECO:0000256" key="1">
    <source>
        <dbReference type="ARBA" id="ARBA00008164"/>
    </source>
</evidence>
<evidence type="ECO:0000313" key="3">
    <source>
        <dbReference type="EMBL" id="QNM13722.1"/>
    </source>
</evidence>
<sequence>MKIKINENQIGLLYRKSKFVKLLYAGTYHCFANDKVELLSINQPISSMYCSLEKLIQFPEIKKNATIIDVGDEQYALHYIDGKFSQCLPTGLYAYWNIENNHKVQYIDVKEPMVEDDIPRYIFANIPRSYYQQVNIAQYEKGRLFYDQKFITVLDAGIYYFWNTKTMVDVDIVDMRLKQLDVIGQEVLTKDKVTLRINMVAHYRVTDCVAILTEIDDYLTQLYVMAQLVLREYIGNYKMEELLENKEEIGTYVFEQLKQRAASLYIDITDAGIKDIILPGDMREIMNTVLIAEKRAQANVITRREEVASTRSLLNTAKLLDENKTLYRLKELEYLERICENVGNITLNGNSDILTQLAAFIQKQEVLS</sequence>
<evidence type="ECO:0000313" key="4">
    <source>
        <dbReference type="Proteomes" id="UP000515856"/>
    </source>
</evidence>
<reference evidence="3 4" key="1">
    <citation type="submission" date="2020-08" db="EMBL/GenBank/DDBJ databases">
        <authorList>
            <person name="Liu C."/>
            <person name="Sun Q."/>
        </authorList>
    </citation>
    <scope>NUCLEOTIDE SEQUENCE [LARGE SCALE GENOMIC DNA]</scope>
    <source>
        <strain evidence="3 4">NSJ-61</strain>
    </source>
</reference>
<dbReference type="EMBL" id="CP060636">
    <property type="protein sequence ID" value="QNM13722.1"/>
    <property type="molecule type" value="Genomic_DNA"/>
</dbReference>
<dbReference type="PANTHER" id="PTHR10264">
    <property type="entry name" value="BAND 7 PROTEIN-RELATED"/>
    <property type="match status" value="1"/>
</dbReference>
<keyword evidence="4" id="KW-1185">Reference proteome</keyword>
<dbReference type="PANTHER" id="PTHR10264:SF83">
    <property type="entry name" value="BLL5629 PROTEIN"/>
    <property type="match status" value="1"/>
</dbReference>
<organism evidence="3 4">
    <name type="scientific">[Eubacterium] hominis</name>
    <dbReference type="NCBI Taxonomy" id="2764325"/>
    <lineage>
        <taxon>Bacteria</taxon>
        <taxon>Bacillati</taxon>
        <taxon>Bacillota</taxon>
        <taxon>Erysipelotrichia</taxon>
        <taxon>Erysipelotrichales</taxon>
        <taxon>Erysipelotrichaceae</taxon>
        <taxon>Amedibacillus</taxon>
    </lineage>
</organism>
<dbReference type="GO" id="GO:0005886">
    <property type="term" value="C:plasma membrane"/>
    <property type="evidence" value="ECO:0007669"/>
    <property type="project" value="InterPro"/>
</dbReference>
<evidence type="ECO:0000259" key="2">
    <source>
        <dbReference type="SMART" id="SM00244"/>
    </source>
</evidence>
<dbReference type="InterPro" id="IPR036013">
    <property type="entry name" value="Band_7/SPFH_dom_sf"/>
</dbReference>
<dbReference type="PRINTS" id="PR00721">
    <property type="entry name" value="STOMATIN"/>
</dbReference>
<protein>
    <submittedName>
        <fullName evidence="3">Slipin family protein</fullName>
    </submittedName>
</protein>
<dbReference type="SMART" id="SM00244">
    <property type="entry name" value="PHB"/>
    <property type="match status" value="1"/>
</dbReference>
<feature type="domain" description="Band 7" evidence="2">
    <location>
        <begin position="128"/>
        <end position="290"/>
    </location>
</feature>
<dbReference type="AlphaFoldDB" id="A0A7G9GSE0"/>
<name>A0A7G9GSE0_9FIRM</name>
<comment type="similarity">
    <text evidence="1">Belongs to the band 7/mec-2 family.</text>
</comment>
<dbReference type="Gene3D" id="3.30.479.30">
    <property type="entry name" value="Band 7 domain"/>
    <property type="match status" value="1"/>
</dbReference>
<dbReference type="Pfam" id="PF01145">
    <property type="entry name" value="Band_7"/>
    <property type="match status" value="1"/>
</dbReference>
<dbReference type="InterPro" id="IPR001107">
    <property type="entry name" value="Band_7"/>
</dbReference>